<dbReference type="PROSITE" id="PS00723">
    <property type="entry name" value="POLYPRENYL_SYNTHASE_1"/>
    <property type="match status" value="1"/>
</dbReference>
<evidence type="ECO:0000256" key="4">
    <source>
        <dbReference type="ARBA" id="ARBA00022679"/>
    </source>
</evidence>
<evidence type="ECO:0000313" key="9">
    <source>
        <dbReference type="EMBL" id="AWH96250.1"/>
    </source>
</evidence>
<name>A0AAD0NN61_9ACTN</name>
<keyword evidence="10" id="KW-1185">Reference proteome</keyword>
<keyword evidence="6" id="KW-0460">Magnesium</keyword>
<dbReference type="RefSeq" id="WP_107746126.1">
    <property type="nucleotide sequence ID" value="NZ_CP015453.1"/>
</dbReference>
<evidence type="ECO:0000313" key="10">
    <source>
        <dbReference type="Proteomes" id="UP000244903"/>
    </source>
</evidence>
<dbReference type="InterPro" id="IPR033749">
    <property type="entry name" value="Polyprenyl_synt_CS"/>
</dbReference>
<evidence type="ECO:0000256" key="3">
    <source>
        <dbReference type="ARBA" id="ARBA00006706"/>
    </source>
</evidence>
<feature type="region of interest" description="Disordered" evidence="8">
    <location>
        <begin position="284"/>
        <end position="309"/>
    </location>
</feature>
<accession>A0AAD0NN61</accession>
<comment type="similarity">
    <text evidence="3 7">Belongs to the FPP/GGPP synthase family.</text>
</comment>
<dbReference type="EMBL" id="CP015453">
    <property type="protein sequence ID" value="AWH96250.1"/>
    <property type="molecule type" value="Genomic_DNA"/>
</dbReference>
<dbReference type="Proteomes" id="UP000244903">
    <property type="component" value="Chromosome"/>
</dbReference>
<evidence type="ECO:0000256" key="5">
    <source>
        <dbReference type="ARBA" id="ARBA00022723"/>
    </source>
</evidence>
<comment type="cofactor">
    <cofactor evidence="1">
        <name>Mg(2+)</name>
        <dbReference type="ChEBI" id="CHEBI:18420"/>
    </cofactor>
</comment>
<evidence type="ECO:0000256" key="2">
    <source>
        <dbReference type="ARBA" id="ARBA00005128"/>
    </source>
</evidence>
<keyword evidence="5" id="KW-0479">Metal-binding</keyword>
<feature type="compositionally biased region" description="Basic and acidic residues" evidence="8">
    <location>
        <begin position="284"/>
        <end position="306"/>
    </location>
</feature>
<reference evidence="9 10" key="1">
    <citation type="submission" date="2016-04" db="EMBL/GenBank/DDBJ databases">
        <title>Complete genome sequence of the haloalkaliphilic hydrocarbon-degrading bacterium Dietzia psychralcaliphila ILA-1T, isolated from a drain of a fish product-processing plant.</title>
        <authorList>
            <person name="Zhao J."/>
            <person name="Hu B."/>
            <person name="Geng S."/>
            <person name="Nie Y."/>
            <person name="Tang Y."/>
        </authorList>
    </citation>
    <scope>NUCLEOTIDE SEQUENCE [LARGE SCALE GENOMIC DNA]</scope>
    <source>
        <strain evidence="9 10">ILA-1</strain>
    </source>
</reference>
<sequence>MTLASVTAAQRMTSRDLPEGLGPAVDDWVADLDHTTRSGKGMRSALFDVVYTHAGGDDEAVRAAACQALELLHEAFLVHDDVADGDDHRRGRPNLQGRTTARAADSGLPRETAAHVGMVGGLLGGDLLLVAAMGEFARLPVSAQVLHRAMAEVERAVVASIVGEYADVHGAAHGEPTTQERALAIGAAKTAAYSVTLPLVLGVVLAGGPEELIPPLRETGRHLGTAYQVIDDVLGVFGDPAVTGKSNEGDLVRRAPTVLLAFASATEEWPRIDTALGGTGFGRARAERVHPDRADSDRADPGRAHPDPATARSLLAECGAREHALGLAEDLVTAARAALDSPAVPHDLRGALDTHLATALERTR</sequence>
<evidence type="ECO:0000256" key="7">
    <source>
        <dbReference type="RuleBase" id="RU004466"/>
    </source>
</evidence>
<keyword evidence="4 7" id="KW-0808">Transferase</keyword>
<dbReference type="GO" id="GO:0008299">
    <property type="term" value="P:isoprenoid biosynthetic process"/>
    <property type="evidence" value="ECO:0007669"/>
    <property type="project" value="InterPro"/>
</dbReference>
<evidence type="ECO:0000256" key="6">
    <source>
        <dbReference type="ARBA" id="ARBA00022842"/>
    </source>
</evidence>
<dbReference type="SUPFAM" id="SSF48576">
    <property type="entry name" value="Terpenoid synthases"/>
    <property type="match status" value="1"/>
</dbReference>
<dbReference type="InterPro" id="IPR000092">
    <property type="entry name" value="Polyprenyl_synt"/>
</dbReference>
<dbReference type="GO" id="GO:0046872">
    <property type="term" value="F:metal ion binding"/>
    <property type="evidence" value="ECO:0007669"/>
    <property type="project" value="UniProtKB-KW"/>
</dbReference>
<dbReference type="GO" id="GO:0004659">
    <property type="term" value="F:prenyltransferase activity"/>
    <property type="evidence" value="ECO:0007669"/>
    <property type="project" value="InterPro"/>
</dbReference>
<dbReference type="AlphaFoldDB" id="A0AAD0NN61"/>
<dbReference type="Gene3D" id="1.10.600.10">
    <property type="entry name" value="Farnesyl Diphosphate Synthase"/>
    <property type="match status" value="1"/>
</dbReference>
<dbReference type="Pfam" id="PF00348">
    <property type="entry name" value="polyprenyl_synt"/>
    <property type="match status" value="1"/>
</dbReference>
<organism evidence="9 10">
    <name type="scientific">Dietzia psychralcaliphila</name>
    <dbReference type="NCBI Taxonomy" id="139021"/>
    <lineage>
        <taxon>Bacteria</taxon>
        <taxon>Bacillati</taxon>
        <taxon>Actinomycetota</taxon>
        <taxon>Actinomycetes</taxon>
        <taxon>Mycobacteriales</taxon>
        <taxon>Dietziaceae</taxon>
        <taxon>Dietzia</taxon>
    </lineage>
</organism>
<protein>
    <submittedName>
        <fullName evidence="9">Geranylgeranyl pyrophosphate synthase</fullName>
    </submittedName>
</protein>
<dbReference type="PANTHER" id="PTHR12001">
    <property type="entry name" value="GERANYLGERANYL PYROPHOSPHATE SYNTHASE"/>
    <property type="match status" value="1"/>
</dbReference>
<evidence type="ECO:0000256" key="8">
    <source>
        <dbReference type="SAM" id="MobiDB-lite"/>
    </source>
</evidence>
<comment type="pathway">
    <text evidence="2">Isoprenoid biosynthesis.</text>
</comment>
<feature type="region of interest" description="Disordered" evidence="8">
    <location>
        <begin position="1"/>
        <end position="20"/>
    </location>
</feature>
<dbReference type="PANTHER" id="PTHR12001:SF85">
    <property type="entry name" value="SHORT CHAIN ISOPRENYL DIPHOSPHATE SYNTHASE"/>
    <property type="match status" value="1"/>
</dbReference>
<feature type="compositionally biased region" description="Polar residues" evidence="8">
    <location>
        <begin position="1"/>
        <end position="12"/>
    </location>
</feature>
<dbReference type="InterPro" id="IPR008949">
    <property type="entry name" value="Isoprenoid_synthase_dom_sf"/>
</dbReference>
<dbReference type="PROSITE" id="PS00444">
    <property type="entry name" value="POLYPRENYL_SYNTHASE_2"/>
    <property type="match status" value="1"/>
</dbReference>
<proteinExistence type="inferred from homology"/>
<gene>
    <name evidence="9" type="ORF">A6048_12885</name>
</gene>
<evidence type="ECO:0000256" key="1">
    <source>
        <dbReference type="ARBA" id="ARBA00001946"/>
    </source>
</evidence>
<dbReference type="KEGG" id="dpc:A6048_12885"/>
<dbReference type="SFLD" id="SFLDS00005">
    <property type="entry name" value="Isoprenoid_Synthase_Type_I"/>
    <property type="match status" value="1"/>
</dbReference>
<feature type="region of interest" description="Disordered" evidence="8">
    <location>
        <begin position="84"/>
        <end position="106"/>
    </location>
</feature>